<keyword evidence="4" id="KW-0547">Nucleotide-binding</keyword>
<dbReference type="Pfam" id="PF00069">
    <property type="entry name" value="Pkinase"/>
    <property type="match status" value="1"/>
</dbReference>
<dbReference type="InterPro" id="IPR011009">
    <property type="entry name" value="Kinase-like_dom_sf"/>
</dbReference>
<feature type="compositionally biased region" description="Polar residues" evidence="7">
    <location>
        <begin position="293"/>
        <end position="303"/>
    </location>
</feature>
<organism evidence="9 10">
    <name type="scientific">Actinomadura physcomitrii</name>
    <dbReference type="NCBI Taxonomy" id="2650748"/>
    <lineage>
        <taxon>Bacteria</taxon>
        <taxon>Bacillati</taxon>
        <taxon>Actinomycetota</taxon>
        <taxon>Actinomycetes</taxon>
        <taxon>Streptosporangiales</taxon>
        <taxon>Thermomonosporaceae</taxon>
        <taxon>Actinomadura</taxon>
    </lineage>
</organism>
<dbReference type="SUPFAM" id="SSF56112">
    <property type="entry name" value="Protein kinase-like (PK-like)"/>
    <property type="match status" value="1"/>
</dbReference>
<evidence type="ECO:0000256" key="6">
    <source>
        <dbReference type="ARBA" id="ARBA00022840"/>
    </source>
</evidence>
<dbReference type="CDD" id="cd14014">
    <property type="entry name" value="STKc_PknB_like"/>
    <property type="match status" value="1"/>
</dbReference>
<dbReference type="GO" id="GO:0005524">
    <property type="term" value="F:ATP binding"/>
    <property type="evidence" value="ECO:0007669"/>
    <property type="project" value="UniProtKB-KW"/>
</dbReference>
<evidence type="ECO:0000256" key="4">
    <source>
        <dbReference type="ARBA" id="ARBA00022741"/>
    </source>
</evidence>
<dbReference type="GO" id="GO:0004674">
    <property type="term" value="F:protein serine/threonine kinase activity"/>
    <property type="evidence" value="ECO:0007669"/>
    <property type="project" value="UniProtKB-KW"/>
</dbReference>
<keyword evidence="3" id="KW-0808">Transferase</keyword>
<feature type="region of interest" description="Disordered" evidence="7">
    <location>
        <begin position="342"/>
        <end position="369"/>
    </location>
</feature>
<sequence length="567" mass="58202">MAFTVVDGWTVPGFTQERELGDGAAGRVVLAVDDMTSTKVAIKYLAGALRADEAFMARFRASARTLSQLEDPNVADLYDFVEAPEGAAVVMQYVDGVALRRVLAAQGPTGPLAALSMLGGTLLGLAAAHAVEVVHGAVRPSAVLVDGDGNARLTDFATAASGTEAQLAPAYAAPELWDGSPATVATDLYAATAIFFECLTGHPPYAGRNMARLHREAPIPAEEVPGPLRELIGQGLAKDPESRPKSAADYLGALEEAAVSAYGPSWEAQGRGRLTELAAQAALQPEPPKPKPSRSSGRNQVIATGQAPASGPSNRRIAAAIAAVVVAGAVVGGIVFVKGGESSGDAAPPTPSPAQSSTPQPSAPPGGVAPAQLAARIVQATDQAPGARFSYRRTGCCGAPSAAQGTFGLVKGAEPAYSMTLSGSGKTRKRAQAVVIGDRVYLRAGKKWRPSPAGGRGYPALAEQVRRGGSVSAVTTLLNAATSLTESGGVYKGEAPVAALARTPGSGTLYAEMARATRVQEISFALKLDGSSRPSKLWLRAGPAKGRNQIITTSYSAWGRRAIKAPR</sequence>
<dbReference type="Gene3D" id="3.30.200.20">
    <property type="entry name" value="Phosphorylase Kinase, domain 1"/>
    <property type="match status" value="1"/>
</dbReference>
<accession>A0A6I4MIL9</accession>
<dbReference type="Gene3D" id="2.50.20.20">
    <property type="match status" value="1"/>
</dbReference>
<evidence type="ECO:0000256" key="1">
    <source>
        <dbReference type="ARBA" id="ARBA00012513"/>
    </source>
</evidence>
<evidence type="ECO:0000259" key="8">
    <source>
        <dbReference type="PROSITE" id="PS50011"/>
    </source>
</evidence>
<evidence type="ECO:0000256" key="2">
    <source>
        <dbReference type="ARBA" id="ARBA00022527"/>
    </source>
</evidence>
<protein>
    <recommendedName>
        <fullName evidence="1">non-specific serine/threonine protein kinase</fullName>
        <ecNumber evidence="1">2.7.11.1</ecNumber>
    </recommendedName>
</protein>
<keyword evidence="5 9" id="KW-0418">Kinase</keyword>
<feature type="region of interest" description="Disordered" evidence="7">
    <location>
        <begin position="283"/>
        <end position="313"/>
    </location>
</feature>
<dbReference type="PROSITE" id="PS50011">
    <property type="entry name" value="PROTEIN_KINASE_DOM"/>
    <property type="match status" value="1"/>
</dbReference>
<dbReference type="EMBL" id="WBMS02000012">
    <property type="protein sequence ID" value="MWA02066.1"/>
    <property type="molecule type" value="Genomic_DNA"/>
</dbReference>
<name>A0A6I4MIL9_9ACTN</name>
<proteinExistence type="predicted"/>
<dbReference type="EC" id="2.7.11.1" evidence="1"/>
<reference evidence="9" key="1">
    <citation type="submission" date="2019-12" db="EMBL/GenBank/DDBJ databases">
        <title>Actinomadura physcomitrii sp. nov., a novel actinomycete isolated from moss [Physcomitrium sphaericum (Ludw) Fuernr].</title>
        <authorList>
            <person name="Zhuang X."/>
        </authorList>
    </citation>
    <scope>NUCLEOTIDE SEQUENCE [LARGE SCALE GENOMIC DNA]</scope>
    <source>
        <strain evidence="9">LD22</strain>
    </source>
</reference>
<dbReference type="Proteomes" id="UP000462055">
    <property type="component" value="Unassembled WGS sequence"/>
</dbReference>
<keyword evidence="10" id="KW-1185">Reference proteome</keyword>
<dbReference type="RefSeq" id="WP_151594546.1">
    <property type="nucleotide sequence ID" value="NZ_WBMS02000012.1"/>
</dbReference>
<feature type="domain" description="Protein kinase" evidence="8">
    <location>
        <begin position="14"/>
        <end position="259"/>
    </location>
</feature>
<dbReference type="PANTHER" id="PTHR43289:SF6">
    <property type="entry name" value="SERINE_THREONINE-PROTEIN KINASE NEKL-3"/>
    <property type="match status" value="1"/>
</dbReference>
<evidence type="ECO:0000313" key="10">
    <source>
        <dbReference type="Proteomes" id="UP000462055"/>
    </source>
</evidence>
<evidence type="ECO:0000256" key="5">
    <source>
        <dbReference type="ARBA" id="ARBA00022777"/>
    </source>
</evidence>
<dbReference type="Gene3D" id="1.10.510.10">
    <property type="entry name" value="Transferase(Phosphotransferase) domain 1"/>
    <property type="match status" value="1"/>
</dbReference>
<dbReference type="InterPro" id="IPR000719">
    <property type="entry name" value="Prot_kinase_dom"/>
</dbReference>
<dbReference type="AlphaFoldDB" id="A0A6I4MIL9"/>
<keyword evidence="6" id="KW-0067">ATP-binding</keyword>
<evidence type="ECO:0000256" key="7">
    <source>
        <dbReference type="SAM" id="MobiDB-lite"/>
    </source>
</evidence>
<dbReference type="PANTHER" id="PTHR43289">
    <property type="entry name" value="MITOGEN-ACTIVATED PROTEIN KINASE KINASE KINASE 20-RELATED"/>
    <property type="match status" value="1"/>
</dbReference>
<evidence type="ECO:0000313" key="9">
    <source>
        <dbReference type="EMBL" id="MWA02066.1"/>
    </source>
</evidence>
<keyword evidence="2" id="KW-0723">Serine/threonine-protein kinase</keyword>
<comment type="caution">
    <text evidence="9">The sequence shown here is derived from an EMBL/GenBank/DDBJ whole genome shotgun (WGS) entry which is preliminary data.</text>
</comment>
<evidence type="ECO:0000256" key="3">
    <source>
        <dbReference type="ARBA" id="ARBA00022679"/>
    </source>
</evidence>
<gene>
    <name evidence="9" type="ORF">F8568_017140</name>
</gene>